<dbReference type="InterPro" id="IPR010499">
    <property type="entry name" value="AraC_E-bd"/>
</dbReference>
<dbReference type="SUPFAM" id="SSF55136">
    <property type="entry name" value="Probable bacterial effector-binding domain"/>
    <property type="match status" value="1"/>
</dbReference>
<feature type="domain" description="AraC effector-binding" evidence="1">
    <location>
        <begin position="14"/>
        <end position="167"/>
    </location>
</feature>
<evidence type="ECO:0000313" key="3">
    <source>
        <dbReference type="Proteomes" id="UP000005387"/>
    </source>
</evidence>
<dbReference type="SMART" id="SM00871">
    <property type="entry name" value="AraC_E_bind"/>
    <property type="match status" value="1"/>
</dbReference>
<accession>E0IDG7</accession>
<dbReference type="eggNOG" id="COG3708">
    <property type="taxonomic scope" value="Bacteria"/>
</dbReference>
<sequence length="168" mass="19160">MNEQSQVDKTGFASEVVTVHLDEMKFVGLPVIVSFKDGDYGTISKTKQLFMERMGEIEGVINPDILWAPWYANDIMFTYVYAVQVASLDNNVPEGLVGFTQPAARYATVHYEGPLPWEPDPYERLQTYRQQEGLEQVKGLMVLEKYEFDREDHPDGLLYVDVFGPIQG</sequence>
<evidence type="ECO:0000313" key="2">
    <source>
        <dbReference type="EMBL" id="EFM09622.1"/>
    </source>
</evidence>
<organism evidence="2 3">
    <name type="scientific">Paenibacillus curdlanolyticus YK9</name>
    <dbReference type="NCBI Taxonomy" id="717606"/>
    <lineage>
        <taxon>Bacteria</taxon>
        <taxon>Bacillati</taxon>
        <taxon>Bacillota</taxon>
        <taxon>Bacilli</taxon>
        <taxon>Bacillales</taxon>
        <taxon>Paenibacillaceae</taxon>
        <taxon>Paenibacillus</taxon>
    </lineage>
</organism>
<gene>
    <name evidence="2" type="ORF">PaecuDRAFT_3671</name>
</gene>
<dbReference type="EMBL" id="AEDD01000010">
    <property type="protein sequence ID" value="EFM09622.1"/>
    <property type="molecule type" value="Genomic_DNA"/>
</dbReference>
<dbReference type="InterPro" id="IPR011256">
    <property type="entry name" value="Reg_factor_effector_dom_sf"/>
</dbReference>
<dbReference type="STRING" id="717606.PaecuDRAFT_3671"/>
<dbReference type="OrthoDB" id="2734147at2"/>
<dbReference type="InterPro" id="IPR029441">
    <property type="entry name" value="Cass2"/>
</dbReference>
<keyword evidence="3" id="KW-1185">Reference proteome</keyword>
<dbReference type="AlphaFoldDB" id="E0IDG7"/>
<dbReference type="Gene3D" id="3.20.80.10">
    <property type="entry name" value="Regulatory factor, effector binding domain"/>
    <property type="match status" value="1"/>
</dbReference>
<proteinExistence type="predicted"/>
<protein>
    <submittedName>
        <fullName evidence="2">Transcription activator effector binding</fullName>
    </submittedName>
</protein>
<reference evidence="2 3" key="1">
    <citation type="submission" date="2010-07" db="EMBL/GenBank/DDBJ databases">
        <title>The draft genome of Paenibacillus curdlanolyticus YK9.</title>
        <authorList>
            <consortium name="US DOE Joint Genome Institute (JGI-PGF)"/>
            <person name="Lucas S."/>
            <person name="Copeland A."/>
            <person name="Lapidus A."/>
            <person name="Cheng J.-F."/>
            <person name="Bruce D."/>
            <person name="Goodwin L."/>
            <person name="Pitluck S."/>
            <person name="Land M.L."/>
            <person name="Hauser L."/>
            <person name="Chang Y.-J."/>
            <person name="Jeffries C."/>
            <person name="Anderson I.J."/>
            <person name="Johnson E."/>
            <person name="Loganathan U."/>
            <person name="Mulhopadhyay B."/>
            <person name="Kyrpides N."/>
            <person name="Woyke T.J."/>
        </authorList>
    </citation>
    <scope>NUCLEOTIDE SEQUENCE [LARGE SCALE GENOMIC DNA]</scope>
    <source>
        <strain evidence="2 3">YK9</strain>
    </source>
</reference>
<dbReference type="Pfam" id="PF14526">
    <property type="entry name" value="Cass2"/>
    <property type="match status" value="1"/>
</dbReference>
<evidence type="ECO:0000259" key="1">
    <source>
        <dbReference type="SMART" id="SM00871"/>
    </source>
</evidence>
<dbReference type="RefSeq" id="WP_006039657.1">
    <property type="nucleotide sequence ID" value="NZ_AEDD01000010.1"/>
</dbReference>
<name>E0IDG7_9BACL</name>
<dbReference type="Proteomes" id="UP000005387">
    <property type="component" value="Unassembled WGS sequence"/>
</dbReference>